<feature type="transmembrane region" description="Helical" evidence="7">
    <location>
        <begin position="260"/>
        <end position="279"/>
    </location>
</feature>
<dbReference type="EMBL" id="JAGPXD010000007">
    <property type="protein sequence ID" value="KAH7347654.1"/>
    <property type="molecule type" value="Genomic_DNA"/>
</dbReference>
<feature type="transmembrane region" description="Helical" evidence="7">
    <location>
        <begin position="191"/>
        <end position="214"/>
    </location>
</feature>
<dbReference type="GO" id="GO:0015233">
    <property type="term" value="F:pantothenate transmembrane transporter activity"/>
    <property type="evidence" value="ECO:0007669"/>
    <property type="project" value="TreeGrafter"/>
</dbReference>
<name>A0A8K0T6L5_9PEZI</name>
<evidence type="ECO:0000256" key="6">
    <source>
        <dbReference type="ARBA" id="ARBA00037968"/>
    </source>
</evidence>
<keyword evidence="5 7" id="KW-0472">Membrane</keyword>
<evidence type="ECO:0000313" key="10">
    <source>
        <dbReference type="Proteomes" id="UP000813385"/>
    </source>
</evidence>
<dbReference type="InterPro" id="IPR020846">
    <property type="entry name" value="MFS_dom"/>
</dbReference>
<dbReference type="SUPFAM" id="SSF103473">
    <property type="entry name" value="MFS general substrate transporter"/>
    <property type="match status" value="1"/>
</dbReference>
<evidence type="ECO:0000256" key="5">
    <source>
        <dbReference type="ARBA" id="ARBA00023136"/>
    </source>
</evidence>
<keyword evidence="4 7" id="KW-1133">Transmembrane helix</keyword>
<dbReference type="Gene3D" id="1.20.1250.20">
    <property type="entry name" value="MFS general substrate transporter like domains"/>
    <property type="match status" value="2"/>
</dbReference>
<reference evidence="9" key="1">
    <citation type="journal article" date="2021" name="Nat. Commun.">
        <title>Genetic determinants of endophytism in the Arabidopsis root mycobiome.</title>
        <authorList>
            <person name="Mesny F."/>
            <person name="Miyauchi S."/>
            <person name="Thiergart T."/>
            <person name="Pickel B."/>
            <person name="Atanasova L."/>
            <person name="Karlsson M."/>
            <person name="Huettel B."/>
            <person name="Barry K.W."/>
            <person name="Haridas S."/>
            <person name="Chen C."/>
            <person name="Bauer D."/>
            <person name="Andreopoulos W."/>
            <person name="Pangilinan J."/>
            <person name="LaButti K."/>
            <person name="Riley R."/>
            <person name="Lipzen A."/>
            <person name="Clum A."/>
            <person name="Drula E."/>
            <person name="Henrissat B."/>
            <person name="Kohler A."/>
            <person name="Grigoriev I.V."/>
            <person name="Martin F.M."/>
            <person name="Hacquard S."/>
        </authorList>
    </citation>
    <scope>NUCLEOTIDE SEQUENCE</scope>
    <source>
        <strain evidence="9">MPI-CAGE-AT-0016</strain>
    </source>
</reference>
<dbReference type="GO" id="GO:0005886">
    <property type="term" value="C:plasma membrane"/>
    <property type="evidence" value="ECO:0007669"/>
    <property type="project" value="TreeGrafter"/>
</dbReference>
<evidence type="ECO:0000256" key="4">
    <source>
        <dbReference type="ARBA" id="ARBA00022989"/>
    </source>
</evidence>
<dbReference type="GO" id="GO:0098717">
    <property type="term" value="P:pantothenate import across plasma membrane"/>
    <property type="evidence" value="ECO:0007669"/>
    <property type="project" value="TreeGrafter"/>
</dbReference>
<dbReference type="AlphaFoldDB" id="A0A8K0T6L5"/>
<dbReference type="InterPro" id="IPR011701">
    <property type="entry name" value="MFS"/>
</dbReference>
<dbReference type="FunFam" id="1.20.1250.20:FF:000065">
    <property type="entry name" value="Putative MFS pantothenate transporter"/>
    <property type="match status" value="1"/>
</dbReference>
<dbReference type="Pfam" id="PF07690">
    <property type="entry name" value="MFS_1"/>
    <property type="match status" value="1"/>
</dbReference>
<dbReference type="PANTHER" id="PTHR43791">
    <property type="entry name" value="PERMEASE-RELATED"/>
    <property type="match status" value="1"/>
</dbReference>
<dbReference type="PROSITE" id="PS50850">
    <property type="entry name" value="MFS"/>
    <property type="match status" value="1"/>
</dbReference>
<evidence type="ECO:0000256" key="7">
    <source>
        <dbReference type="SAM" id="Phobius"/>
    </source>
</evidence>
<feature type="transmembrane region" description="Helical" evidence="7">
    <location>
        <begin position="98"/>
        <end position="117"/>
    </location>
</feature>
<proteinExistence type="inferred from homology"/>
<evidence type="ECO:0000256" key="2">
    <source>
        <dbReference type="ARBA" id="ARBA00022448"/>
    </source>
</evidence>
<dbReference type="PANTHER" id="PTHR43791:SF4">
    <property type="entry name" value="PANTOTHENATE TRANSPORTER FEN2"/>
    <property type="match status" value="1"/>
</dbReference>
<feature type="transmembrane region" description="Helical" evidence="7">
    <location>
        <begin position="327"/>
        <end position="347"/>
    </location>
</feature>
<protein>
    <submittedName>
        <fullName evidence="9">Major facilitator superfamily domain-containing protein</fullName>
    </submittedName>
</protein>
<dbReference type="Proteomes" id="UP000813385">
    <property type="component" value="Unassembled WGS sequence"/>
</dbReference>
<gene>
    <name evidence="9" type="ORF">B0T11DRAFT_143377</name>
</gene>
<dbReference type="OrthoDB" id="3639251at2759"/>
<evidence type="ECO:0000259" key="8">
    <source>
        <dbReference type="PROSITE" id="PS50850"/>
    </source>
</evidence>
<feature type="transmembrane region" description="Helical" evidence="7">
    <location>
        <begin position="353"/>
        <end position="375"/>
    </location>
</feature>
<feature type="transmembrane region" description="Helical" evidence="7">
    <location>
        <begin position="387"/>
        <end position="409"/>
    </location>
</feature>
<feature type="domain" description="Major facilitator superfamily (MFS) profile" evidence="8">
    <location>
        <begin position="32"/>
        <end position="446"/>
    </location>
</feature>
<keyword evidence="3 7" id="KW-0812">Transmembrane</keyword>
<keyword evidence="10" id="KW-1185">Reference proteome</keyword>
<feature type="transmembrane region" description="Helical" evidence="7">
    <location>
        <begin position="159"/>
        <end position="179"/>
    </location>
</feature>
<feature type="transmembrane region" description="Helical" evidence="7">
    <location>
        <begin position="421"/>
        <end position="442"/>
    </location>
</feature>
<evidence type="ECO:0000313" key="9">
    <source>
        <dbReference type="EMBL" id="KAH7347654.1"/>
    </source>
</evidence>
<evidence type="ECO:0000256" key="3">
    <source>
        <dbReference type="ARBA" id="ARBA00022692"/>
    </source>
</evidence>
<feature type="transmembrane region" description="Helical" evidence="7">
    <location>
        <begin position="299"/>
        <end position="320"/>
    </location>
</feature>
<organism evidence="9 10">
    <name type="scientific">Plectosphaerella cucumerina</name>
    <dbReference type="NCBI Taxonomy" id="40658"/>
    <lineage>
        <taxon>Eukaryota</taxon>
        <taxon>Fungi</taxon>
        <taxon>Dikarya</taxon>
        <taxon>Ascomycota</taxon>
        <taxon>Pezizomycotina</taxon>
        <taxon>Sordariomycetes</taxon>
        <taxon>Hypocreomycetidae</taxon>
        <taxon>Glomerellales</taxon>
        <taxon>Plectosphaerellaceae</taxon>
        <taxon>Plectosphaerella</taxon>
    </lineage>
</organism>
<comment type="subcellular location">
    <subcellularLocation>
        <location evidence="1">Membrane</location>
        <topology evidence="1">Multi-pass membrane protein</topology>
    </subcellularLocation>
</comment>
<sequence>MLVLSKLRAIVWGKPAATQTERRLLVKLDTVILSFCCLMYWVNYLDRMNLNNAYVSGMREDLNFKGKQLNVINSIFFGEYLLGQTPNNLALQKFPPRIYFPCCVIAWGTLTLGTAFVHHPWQIMIIRFFQGFFEASTFVGCHYILGSWYKSDELGKRTAIFTSSGLAGTMFSGILQGAIHRGLNGTHGLPGWRWLFIIDACITIPVAIMGFYAFPDTPTSTTARWLSDEEKTLAVKRLPVVQRGRGELGWGLVSRVMKSWHCIGFVLLWAWASATEMWSTNAIMNLWLSSTKAYSIEQVNYIPTGVAGVGIISTLVFGWYSDFNKRYWHVGILLSITAVISGVIMLHPPSREAKFFALFLNGCQYASQTIVFAWANELTRNDDAKRGVILGVMNTFAVALYMFWSILFYNATQAPDWREGSIAMISMGLSLFVTTLGVWYLARHDQKRLEVVDTTDESLVGANEAAGAADNGAAPKAMIG</sequence>
<keyword evidence="2" id="KW-0813">Transport</keyword>
<comment type="similarity">
    <text evidence="6">Belongs to the major facilitator superfamily. Allantoate permease family.</text>
</comment>
<dbReference type="InterPro" id="IPR036259">
    <property type="entry name" value="MFS_trans_sf"/>
</dbReference>
<comment type="caution">
    <text evidence="9">The sequence shown here is derived from an EMBL/GenBank/DDBJ whole genome shotgun (WGS) entry which is preliminary data.</text>
</comment>
<evidence type="ECO:0000256" key="1">
    <source>
        <dbReference type="ARBA" id="ARBA00004141"/>
    </source>
</evidence>
<accession>A0A8K0T6L5</accession>